<protein>
    <submittedName>
        <fullName evidence="2">Uncharacterized protein</fullName>
    </submittedName>
</protein>
<organism evidence="2 3">
    <name type="scientific">Daphnia pulex</name>
    <name type="common">Water flea</name>
    <dbReference type="NCBI Taxonomy" id="6669"/>
    <lineage>
        <taxon>Eukaryota</taxon>
        <taxon>Metazoa</taxon>
        <taxon>Ecdysozoa</taxon>
        <taxon>Arthropoda</taxon>
        <taxon>Crustacea</taxon>
        <taxon>Branchiopoda</taxon>
        <taxon>Diplostraca</taxon>
        <taxon>Cladocera</taxon>
        <taxon>Anomopoda</taxon>
        <taxon>Daphniidae</taxon>
        <taxon>Daphnia</taxon>
    </lineage>
</organism>
<dbReference type="InParanoid" id="E9HJ94"/>
<keyword evidence="3" id="KW-1185">Reference proteome</keyword>
<name>E9HJ94_DAPPU</name>
<dbReference type="OrthoDB" id="6353689at2759"/>
<evidence type="ECO:0000256" key="1">
    <source>
        <dbReference type="SAM" id="MobiDB-lite"/>
    </source>
</evidence>
<reference evidence="2 3" key="1">
    <citation type="journal article" date="2011" name="Science">
        <title>The ecoresponsive genome of Daphnia pulex.</title>
        <authorList>
            <person name="Colbourne J.K."/>
            <person name="Pfrender M.E."/>
            <person name="Gilbert D."/>
            <person name="Thomas W.K."/>
            <person name="Tucker A."/>
            <person name="Oakley T.H."/>
            <person name="Tokishita S."/>
            <person name="Aerts A."/>
            <person name="Arnold G.J."/>
            <person name="Basu M.K."/>
            <person name="Bauer D.J."/>
            <person name="Caceres C.E."/>
            <person name="Carmel L."/>
            <person name="Casola C."/>
            <person name="Choi J.H."/>
            <person name="Detter J.C."/>
            <person name="Dong Q."/>
            <person name="Dusheyko S."/>
            <person name="Eads B.D."/>
            <person name="Frohlich T."/>
            <person name="Geiler-Samerotte K.A."/>
            <person name="Gerlach D."/>
            <person name="Hatcher P."/>
            <person name="Jogdeo S."/>
            <person name="Krijgsveld J."/>
            <person name="Kriventseva E.V."/>
            <person name="Kultz D."/>
            <person name="Laforsch C."/>
            <person name="Lindquist E."/>
            <person name="Lopez J."/>
            <person name="Manak J.R."/>
            <person name="Muller J."/>
            <person name="Pangilinan J."/>
            <person name="Patwardhan R.P."/>
            <person name="Pitluck S."/>
            <person name="Pritham E.J."/>
            <person name="Rechtsteiner A."/>
            <person name="Rho M."/>
            <person name="Rogozin I.B."/>
            <person name="Sakarya O."/>
            <person name="Salamov A."/>
            <person name="Schaack S."/>
            <person name="Shapiro H."/>
            <person name="Shiga Y."/>
            <person name="Skalitzky C."/>
            <person name="Smith Z."/>
            <person name="Souvorov A."/>
            <person name="Sung W."/>
            <person name="Tang Z."/>
            <person name="Tsuchiya D."/>
            <person name="Tu H."/>
            <person name="Vos H."/>
            <person name="Wang M."/>
            <person name="Wolf Y.I."/>
            <person name="Yamagata H."/>
            <person name="Yamada T."/>
            <person name="Ye Y."/>
            <person name="Shaw J.R."/>
            <person name="Andrews J."/>
            <person name="Crease T.J."/>
            <person name="Tang H."/>
            <person name="Lucas S.M."/>
            <person name="Robertson H.M."/>
            <person name="Bork P."/>
            <person name="Koonin E.V."/>
            <person name="Zdobnov E.M."/>
            <person name="Grigoriev I.V."/>
            <person name="Lynch M."/>
            <person name="Boore J.L."/>
        </authorList>
    </citation>
    <scope>NUCLEOTIDE SEQUENCE [LARGE SCALE GENOMIC DNA]</scope>
</reference>
<feature type="region of interest" description="Disordered" evidence="1">
    <location>
        <begin position="20"/>
        <end position="42"/>
    </location>
</feature>
<sequence length="105" mass="11476">MTGDEVNVASRHQILLPISVEYTEEPEEHVDNQSTTSESMAEDDHLCTAAVVIVVDDPVSHVTTVEPPPLIQTKAATLLDELFYLLSMDGEALFYDSVHSTSSSN</sequence>
<dbReference type="AlphaFoldDB" id="E9HJ94"/>
<gene>
    <name evidence="2" type="ORF">DAPPUDRAFT_330331</name>
</gene>
<dbReference type="HOGENOM" id="CLU_2239251_0_0_1"/>
<evidence type="ECO:0000313" key="2">
    <source>
        <dbReference type="EMBL" id="EFX68201.1"/>
    </source>
</evidence>
<dbReference type="KEGG" id="dpx:DAPPUDRAFT_330331"/>
<proteinExistence type="predicted"/>
<evidence type="ECO:0000313" key="3">
    <source>
        <dbReference type="Proteomes" id="UP000000305"/>
    </source>
</evidence>
<dbReference type="Proteomes" id="UP000000305">
    <property type="component" value="Unassembled WGS sequence"/>
</dbReference>
<dbReference type="EMBL" id="GL732660">
    <property type="protein sequence ID" value="EFX68201.1"/>
    <property type="molecule type" value="Genomic_DNA"/>
</dbReference>
<accession>E9HJ94</accession>